<dbReference type="AlphaFoldDB" id="A0A438EXL7"/>
<proteinExistence type="predicted"/>
<dbReference type="EMBL" id="QGNW01001167">
    <property type="protein sequence ID" value="RVW52487.1"/>
    <property type="molecule type" value="Genomic_DNA"/>
</dbReference>
<organism evidence="1 2">
    <name type="scientific">Vitis vinifera</name>
    <name type="common">Grape</name>
    <dbReference type="NCBI Taxonomy" id="29760"/>
    <lineage>
        <taxon>Eukaryota</taxon>
        <taxon>Viridiplantae</taxon>
        <taxon>Streptophyta</taxon>
        <taxon>Embryophyta</taxon>
        <taxon>Tracheophyta</taxon>
        <taxon>Spermatophyta</taxon>
        <taxon>Magnoliopsida</taxon>
        <taxon>eudicotyledons</taxon>
        <taxon>Gunneridae</taxon>
        <taxon>Pentapetalae</taxon>
        <taxon>rosids</taxon>
        <taxon>Vitales</taxon>
        <taxon>Vitaceae</taxon>
        <taxon>Viteae</taxon>
        <taxon>Vitis</taxon>
    </lineage>
</organism>
<dbReference type="InterPro" id="IPR036982">
    <property type="entry name" value="Deoxyhypusine_synthase_sf"/>
</dbReference>
<sequence>MVSTGFQASNLGDAIQVVNQMTGGFLMRVRRRIAARRRGMKSIEIGEVQSVSGFHFQSDFVGVRDTVRYLTEHHMVSFALEMLSRKDVIL</sequence>
<dbReference type="Proteomes" id="UP000288805">
    <property type="component" value="Unassembled WGS sequence"/>
</dbReference>
<reference evidence="1 2" key="1">
    <citation type="journal article" date="2018" name="PLoS Genet.">
        <title>Population sequencing reveals clonal diversity and ancestral inbreeding in the grapevine cultivar Chardonnay.</title>
        <authorList>
            <person name="Roach M.J."/>
            <person name="Johnson D.L."/>
            <person name="Bohlmann J."/>
            <person name="van Vuuren H.J."/>
            <person name="Jones S.J."/>
            <person name="Pretorius I.S."/>
            <person name="Schmidt S.A."/>
            <person name="Borneman A.R."/>
        </authorList>
    </citation>
    <scope>NUCLEOTIDE SEQUENCE [LARGE SCALE GENOMIC DNA]</scope>
    <source>
        <strain evidence="2">cv. Chardonnay</strain>
        <tissue evidence="1">Leaf</tissue>
    </source>
</reference>
<evidence type="ECO:0000313" key="1">
    <source>
        <dbReference type="EMBL" id="RVW52487.1"/>
    </source>
</evidence>
<evidence type="ECO:0000313" key="2">
    <source>
        <dbReference type="Proteomes" id="UP000288805"/>
    </source>
</evidence>
<name>A0A438EXL7_VITVI</name>
<gene>
    <name evidence="1" type="ORF">CK203_097382</name>
</gene>
<comment type="caution">
    <text evidence="1">The sequence shown here is derived from an EMBL/GenBank/DDBJ whole genome shotgun (WGS) entry which is preliminary data.</text>
</comment>
<accession>A0A438EXL7</accession>
<protein>
    <submittedName>
        <fullName evidence="1">Uncharacterized protein</fullName>
    </submittedName>
</protein>
<dbReference type="Gene3D" id="3.40.910.10">
    <property type="entry name" value="Deoxyhypusine synthase"/>
    <property type="match status" value="1"/>
</dbReference>